<proteinExistence type="predicted"/>
<evidence type="ECO:0000313" key="3">
    <source>
        <dbReference type="Proteomes" id="UP001337655"/>
    </source>
</evidence>
<evidence type="ECO:0000313" key="2">
    <source>
        <dbReference type="EMBL" id="KAK5163113.1"/>
    </source>
</evidence>
<dbReference type="InterPro" id="IPR036291">
    <property type="entry name" value="NAD(P)-bd_dom_sf"/>
</dbReference>
<dbReference type="Pfam" id="PF00106">
    <property type="entry name" value="adh_short"/>
    <property type="match status" value="1"/>
</dbReference>
<protein>
    <submittedName>
        <fullName evidence="2">Uncharacterized protein</fullName>
    </submittedName>
</protein>
<gene>
    <name evidence="2" type="ORF">LTR77_010897</name>
</gene>
<dbReference type="RefSeq" id="XP_064653661.1">
    <property type="nucleotide sequence ID" value="XM_064808113.1"/>
</dbReference>
<dbReference type="GO" id="GO:0016491">
    <property type="term" value="F:oxidoreductase activity"/>
    <property type="evidence" value="ECO:0007669"/>
    <property type="project" value="UniProtKB-KW"/>
</dbReference>
<dbReference type="GeneID" id="89932221"/>
<name>A0AAV9NXZ6_9PEZI</name>
<keyword evidence="3" id="KW-1185">Reference proteome</keyword>
<dbReference type="PANTHER" id="PTHR43157:SF31">
    <property type="entry name" value="PHOSPHATIDYLINOSITOL-GLYCAN BIOSYNTHESIS CLASS F PROTEIN"/>
    <property type="match status" value="1"/>
</dbReference>
<dbReference type="PANTHER" id="PTHR43157">
    <property type="entry name" value="PHOSPHATIDYLINOSITOL-GLYCAN BIOSYNTHESIS CLASS F PROTEIN-RELATED"/>
    <property type="match status" value="1"/>
</dbReference>
<keyword evidence="1" id="KW-0560">Oxidoreductase</keyword>
<comment type="caution">
    <text evidence="2">The sequence shown here is derived from an EMBL/GenBank/DDBJ whole genome shotgun (WGS) entry which is preliminary data.</text>
</comment>
<dbReference type="EMBL" id="JAVRRT010000028">
    <property type="protein sequence ID" value="KAK5163113.1"/>
    <property type="molecule type" value="Genomic_DNA"/>
</dbReference>
<accession>A0AAV9NXZ6</accession>
<dbReference type="Proteomes" id="UP001337655">
    <property type="component" value="Unassembled WGS sequence"/>
</dbReference>
<dbReference type="AlphaFoldDB" id="A0AAV9NXZ6"/>
<dbReference type="Gene3D" id="3.40.50.720">
    <property type="entry name" value="NAD(P)-binding Rossmann-like Domain"/>
    <property type="match status" value="1"/>
</dbReference>
<dbReference type="SUPFAM" id="SSF51735">
    <property type="entry name" value="NAD(P)-binding Rossmann-fold domains"/>
    <property type="match status" value="1"/>
</dbReference>
<evidence type="ECO:0000256" key="1">
    <source>
        <dbReference type="ARBA" id="ARBA00023002"/>
    </source>
</evidence>
<sequence length="352" mass="39036">MFWPEFFLHSLPSFFYRQLTLTPPYPSTDCTGKTLLVTGANTGLGKEAARHYVRLNAEKVIIACRSVEKGEAAVRDIEQTTGRKGVCEVWQLDLGSYENVKEFAGRVKGLRRVDGFVENAVGSMPLLLGLRKSANEVLQGISTSEYKLVEGNESTITVNVVSTFLLALLVIPKLQQTAREFNIVPTLTIVSSEVHFFTPFPERKAPSIFATVNDQKEARMADRYNVSKMLEVLACREIASLHPVSQLNVTLNFVNPGLCYSELLREMSGIGIRIFMKLLARTTEVGSRTLVHAGLAEPETHGKYLSDCRITECATIVEGKGGAEVQRRWWGELAQKLEEIQPGVTKVLDAKA</sequence>
<reference evidence="2 3" key="1">
    <citation type="submission" date="2023-08" db="EMBL/GenBank/DDBJ databases">
        <title>Black Yeasts Isolated from many extreme environments.</title>
        <authorList>
            <person name="Coleine C."/>
            <person name="Stajich J.E."/>
            <person name="Selbmann L."/>
        </authorList>
    </citation>
    <scope>NUCLEOTIDE SEQUENCE [LARGE SCALE GENOMIC DNA]</scope>
    <source>
        <strain evidence="2 3">CCFEE 5935</strain>
    </source>
</reference>
<dbReference type="InterPro" id="IPR002347">
    <property type="entry name" value="SDR_fam"/>
</dbReference>
<organism evidence="2 3">
    <name type="scientific">Saxophila tyrrhenica</name>
    <dbReference type="NCBI Taxonomy" id="1690608"/>
    <lineage>
        <taxon>Eukaryota</taxon>
        <taxon>Fungi</taxon>
        <taxon>Dikarya</taxon>
        <taxon>Ascomycota</taxon>
        <taxon>Pezizomycotina</taxon>
        <taxon>Dothideomycetes</taxon>
        <taxon>Dothideomycetidae</taxon>
        <taxon>Mycosphaerellales</taxon>
        <taxon>Extremaceae</taxon>
        <taxon>Saxophila</taxon>
    </lineage>
</organism>